<dbReference type="EMBL" id="AAMD01000139">
    <property type="protein sequence ID" value="EAU63910.1"/>
    <property type="molecule type" value="Genomic_DNA"/>
</dbReference>
<dbReference type="EMBL" id="CP002271">
    <property type="protein sequence ID" value="ADO70371.1"/>
    <property type="molecule type" value="Genomic_DNA"/>
</dbReference>
<dbReference type="KEGG" id="sur:STAUR_2567"/>
<dbReference type="CDD" id="cd04301">
    <property type="entry name" value="NAT_SF"/>
    <property type="match status" value="1"/>
</dbReference>
<evidence type="ECO:0000313" key="3">
    <source>
        <dbReference type="EMBL" id="ADO70371.1"/>
    </source>
</evidence>
<evidence type="ECO:0000256" key="1">
    <source>
        <dbReference type="SAM" id="MobiDB-lite"/>
    </source>
</evidence>
<feature type="region of interest" description="Disordered" evidence="1">
    <location>
        <begin position="1"/>
        <end position="26"/>
    </location>
</feature>
<dbReference type="Proteomes" id="UP000032702">
    <property type="component" value="Unassembled WGS sequence"/>
</dbReference>
<keyword evidence="4" id="KW-0808">Transferase</keyword>
<reference evidence="4 6" key="1">
    <citation type="submission" date="2006-04" db="EMBL/GenBank/DDBJ databases">
        <authorList>
            <person name="Nierman W.C."/>
        </authorList>
    </citation>
    <scope>NUCLEOTIDE SEQUENCE [LARGE SCALE GENOMIC DNA]</scope>
    <source>
        <strain evidence="4 6">DW4/3-1</strain>
    </source>
</reference>
<dbReference type="Gene3D" id="3.40.630.30">
    <property type="match status" value="1"/>
</dbReference>
<accession>Q08TV5</accession>
<organism evidence="4 6">
    <name type="scientific">Stigmatella aurantiaca (strain DW4/3-1)</name>
    <dbReference type="NCBI Taxonomy" id="378806"/>
    <lineage>
        <taxon>Bacteria</taxon>
        <taxon>Pseudomonadati</taxon>
        <taxon>Myxococcota</taxon>
        <taxon>Myxococcia</taxon>
        <taxon>Myxococcales</taxon>
        <taxon>Cystobacterineae</taxon>
        <taxon>Archangiaceae</taxon>
        <taxon>Stigmatella</taxon>
    </lineage>
</organism>
<evidence type="ECO:0000313" key="6">
    <source>
        <dbReference type="Proteomes" id="UP000032702"/>
    </source>
</evidence>
<protein>
    <submittedName>
        <fullName evidence="3 4">Acetyltransferase</fullName>
    </submittedName>
</protein>
<dbReference type="OrthoDB" id="5638018at2"/>
<evidence type="ECO:0000313" key="4">
    <source>
        <dbReference type="EMBL" id="EAU63910.1"/>
    </source>
</evidence>
<dbReference type="STRING" id="378806.STAUR_2567"/>
<sequence length="154" mass="17540">MPSDKKPGDWKSRLDELGQRDAENQGKVVVPEQVEWETRLPHESATMGTEILAFDGERRLGHAYLSDRAAGVAWLELLYVIPRARRQGLGAKILRSVESYCSAHGVREIQGEVSINDYTETEEEVEETAAWFEERGFTRRKNGRAHWVISKSIN</sequence>
<gene>
    <name evidence="3" type="ordered locus">STAUR_2567</name>
    <name evidence="4" type="ORF">STIAU_1242</name>
</gene>
<evidence type="ECO:0000313" key="5">
    <source>
        <dbReference type="Proteomes" id="UP000001351"/>
    </source>
</evidence>
<feature type="domain" description="N-acetyltransferase" evidence="2">
    <location>
        <begin position="1"/>
        <end position="154"/>
    </location>
</feature>
<reference evidence="3 5" key="2">
    <citation type="journal article" date="2011" name="Mol. Biol. Evol.">
        <title>Comparative genomic analysis of fruiting body formation in Myxococcales.</title>
        <authorList>
            <person name="Huntley S."/>
            <person name="Hamann N."/>
            <person name="Wegener-Feldbrugge S."/>
            <person name="Treuner-Lange A."/>
            <person name="Kube M."/>
            <person name="Reinhardt R."/>
            <person name="Klages S."/>
            <person name="Muller R."/>
            <person name="Ronning C.M."/>
            <person name="Nierman W.C."/>
            <person name="Sogaard-Andersen L."/>
        </authorList>
    </citation>
    <scope>NUCLEOTIDE SEQUENCE [LARGE SCALE GENOMIC DNA]</scope>
    <source>
        <strain evidence="3 5">DW4/3-1</strain>
    </source>
</reference>
<dbReference type="GO" id="GO:0016747">
    <property type="term" value="F:acyltransferase activity, transferring groups other than amino-acyl groups"/>
    <property type="evidence" value="ECO:0007669"/>
    <property type="project" value="InterPro"/>
</dbReference>
<dbReference type="HOGENOM" id="CLU_1703178_0_0_7"/>
<dbReference type="InterPro" id="IPR000182">
    <property type="entry name" value="GNAT_dom"/>
</dbReference>
<evidence type="ECO:0000259" key="2">
    <source>
        <dbReference type="PROSITE" id="PS51186"/>
    </source>
</evidence>
<dbReference type="eggNOG" id="COG0454">
    <property type="taxonomic scope" value="Bacteria"/>
</dbReference>
<proteinExistence type="predicted"/>
<feature type="compositionally biased region" description="Basic and acidic residues" evidence="1">
    <location>
        <begin position="1"/>
        <end position="24"/>
    </location>
</feature>
<keyword evidence="5" id="KW-1185">Reference proteome</keyword>
<dbReference type="Proteomes" id="UP000001351">
    <property type="component" value="Chromosome"/>
</dbReference>
<dbReference type="SUPFAM" id="SSF55729">
    <property type="entry name" value="Acyl-CoA N-acyltransferases (Nat)"/>
    <property type="match status" value="1"/>
</dbReference>
<dbReference type="Pfam" id="PF00583">
    <property type="entry name" value="Acetyltransf_1"/>
    <property type="match status" value="1"/>
</dbReference>
<dbReference type="RefSeq" id="WP_002617177.1">
    <property type="nucleotide sequence ID" value="NC_014623.1"/>
</dbReference>
<dbReference type="PROSITE" id="PS51186">
    <property type="entry name" value="GNAT"/>
    <property type="match status" value="1"/>
</dbReference>
<dbReference type="InterPro" id="IPR016181">
    <property type="entry name" value="Acyl_CoA_acyltransferase"/>
</dbReference>
<dbReference type="AlphaFoldDB" id="Q08TV5"/>
<name>Q08TV5_STIAD</name>